<organism evidence="2 3">
    <name type="scientific">Ferrimonas sediminicola</name>
    <dbReference type="NCBI Taxonomy" id="2569538"/>
    <lineage>
        <taxon>Bacteria</taxon>
        <taxon>Pseudomonadati</taxon>
        <taxon>Pseudomonadota</taxon>
        <taxon>Gammaproteobacteria</taxon>
        <taxon>Alteromonadales</taxon>
        <taxon>Ferrimonadaceae</taxon>
        <taxon>Ferrimonas</taxon>
    </lineage>
</organism>
<accession>A0A4U1BFR6</accession>
<sequence>MNSISMEEHHDLINQLIPLLQDSSFDNLLDQATTHLSNSDRFLIRMELRRLNQECQRRIDLSGTGEIREYTITGLTHRLTEEARQFLEQQLELYEGRYTVGAYESLMSYLKGEPEQAEEEPEGAPAPFRMELLPMGHYIRRRETRHTFSSAITLWQPDGAPVSGRTQDLSIRGARIKTDRKWQLNPDLPIFVSYTELASEFVAPELKHGVSYKLVEALTGSDSQSLRLRRSDSDSGLDQTFERILSVSRLRTRPELNHLLRTAKSRGYERQYLPQLNSLPLAMSIKGGKLRPSLVLQTRANQAHLDYWMDERGHSQIGAALTEERLARVLKHPREVAHQLLFSFIHLHEGHRLFFSATLWELNRLEMAACFFKHGGHKQGFKLHRIQLHAISDKDKEWACHSPVNGRAADSLVQQQLRALSLLINLESTDLGNASGFSGYDSPCHINQLRRFGQKRVSGLDPSPLACDHQELRREPRFSLQTRVVLNQGRRQLVAHSVDVSPRGLRLMLGETAELPSGEMIKVEFPELQPMAGKLKLKGLPYELVRCQQDKRTLHLKAAEGDPHAGVVFLSHLLSQNRSKIAQVGSKLQHRQLLEGMKNLILKRLYSLPFFVHKHKAHFEANLAGSSLLPSTTFQALTDPHGLSLEAILDNPVVKQHLEGVARSHDEGLRGWQATLLLHWPPQRELRKAWTLSEIGDDHDVHSKLMELGAKGHLKAVTIKLDRAQKPDLDYLQGELAAISTHALHRAKELEEMLWQIVVVGELKEVTAEILLEYRLATGETATS</sequence>
<comment type="caution">
    <text evidence="2">The sequence shown here is derived from an EMBL/GenBank/DDBJ whole genome shotgun (WGS) entry which is preliminary data.</text>
</comment>
<dbReference type="Gene3D" id="2.40.10.220">
    <property type="entry name" value="predicted glycosyltransferase like domains"/>
    <property type="match status" value="2"/>
</dbReference>
<name>A0A4U1BFR6_9GAMM</name>
<dbReference type="Proteomes" id="UP000305674">
    <property type="component" value="Unassembled WGS sequence"/>
</dbReference>
<dbReference type="EMBL" id="SWCI01000004">
    <property type="protein sequence ID" value="TKB49260.1"/>
    <property type="molecule type" value="Genomic_DNA"/>
</dbReference>
<gene>
    <name evidence="2" type="ORF">FCL40_07940</name>
</gene>
<keyword evidence="3" id="KW-1185">Reference proteome</keyword>
<evidence type="ECO:0000313" key="3">
    <source>
        <dbReference type="Proteomes" id="UP000305674"/>
    </source>
</evidence>
<proteinExistence type="predicted"/>
<evidence type="ECO:0000313" key="2">
    <source>
        <dbReference type="EMBL" id="TKB49260.1"/>
    </source>
</evidence>
<protein>
    <submittedName>
        <fullName evidence="2">PilZ domain-containing protein</fullName>
    </submittedName>
</protein>
<dbReference type="GO" id="GO:0035438">
    <property type="term" value="F:cyclic-di-GMP binding"/>
    <property type="evidence" value="ECO:0007669"/>
    <property type="project" value="InterPro"/>
</dbReference>
<evidence type="ECO:0000259" key="1">
    <source>
        <dbReference type="Pfam" id="PF07238"/>
    </source>
</evidence>
<dbReference type="AlphaFoldDB" id="A0A4U1BFR6"/>
<dbReference type="RefSeq" id="WP_136852627.1">
    <property type="nucleotide sequence ID" value="NZ_SWCI01000004.1"/>
</dbReference>
<feature type="domain" description="PilZ" evidence="1">
    <location>
        <begin position="140"/>
        <end position="195"/>
    </location>
</feature>
<reference evidence="2 3" key="1">
    <citation type="submission" date="2019-04" db="EMBL/GenBank/DDBJ databases">
        <authorList>
            <person name="Hwang J.C."/>
        </authorList>
    </citation>
    <scope>NUCLEOTIDE SEQUENCE [LARGE SCALE GENOMIC DNA]</scope>
    <source>
        <strain evidence="2 3">IMCC35001</strain>
    </source>
</reference>
<dbReference type="InterPro" id="IPR009875">
    <property type="entry name" value="PilZ_domain"/>
</dbReference>
<dbReference type="OrthoDB" id="6208912at2"/>
<dbReference type="Pfam" id="PF07238">
    <property type="entry name" value="PilZ"/>
    <property type="match status" value="2"/>
</dbReference>
<feature type="domain" description="PilZ" evidence="1">
    <location>
        <begin position="472"/>
        <end position="581"/>
    </location>
</feature>
<dbReference type="SUPFAM" id="SSF141371">
    <property type="entry name" value="PilZ domain-like"/>
    <property type="match status" value="2"/>
</dbReference>